<dbReference type="EMBL" id="SZYD01000005">
    <property type="protein sequence ID" value="KAD6119347.1"/>
    <property type="molecule type" value="Genomic_DNA"/>
</dbReference>
<dbReference type="Proteomes" id="UP000326396">
    <property type="component" value="Linkage Group LG13"/>
</dbReference>
<organism evidence="2 3">
    <name type="scientific">Mikania micrantha</name>
    <name type="common">bitter vine</name>
    <dbReference type="NCBI Taxonomy" id="192012"/>
    <lineage>
        <taxon>Eukaryota</taxon>
        <taxon>Viridiplantae</taxon>
        <taxon>Streptophyta</taxon>
        <taxon>Embryophyta</taxon>
        <taxon>Tracheophyta</taxon>
        <taxon>Spermatophyta</taxon>
        <taxon>Magnoliopsida</taxon>
        <taxon>eudicotyledons</taxon>
        <taxon>Gunneridae</taxon>
        <taxon>Pentapetalae</taxon>
        <taxon>asterids</taxon>
        <taxon>campanulids</taxon>
        <taxon>Asterales</taxon>
        <taxon>Asteraceae</taxon>
        <taxon>Asteroideae</taxon>
        <taxon>Heliantheae alliance</taxon>
        <taxon>Eupatorieae</taxon>
        <taxon>Mikania</taxon>
    </lineage>
</organism>
<protein>
    <submittedName>
        <fullName evidence="2">Uncharacterized protein</fullName>
    </submittedName>
</protein>
<evidence type="ECO:0000313" key="2">
    <source>
        <dbReference type="EMBL" id="KAD6119347.1"/>
    </source>
</evidence>
<evidence type="ECO:0000313" key="3">
    <source>
        <dbReference type="Proteomes" id="UP000326396"/>
    </source>
</evidence>
<evidence type="ECO:0000256" key="1">
    <source>
        <dbReference type="SAM" id="MobiDB-lite"/>
    </source>
</evidence>
<gene>
    <name evidence="2" type="ORF">E3N88_10618</name>
</gene>
<feature type="compositionally biased region" description="Basic and acidic residues" evidence="1">
    <location>
        <begin position="178"/>
        <end position="190"/>
    </location>
</feature>
<comment type="caution">
    <text evidence="2">The sequence shown here is derived from an EMBL/GenBank/DDBJ whole genome shotgun (WGS) entry which is preliminary data.</text>
</comment>
<feature type="compositionally biased region" description="Low complexity" evidence="1">
    <location>
        <begin position="193"/>
        <end position="208"/>
    </location>
</feature>
<feature type="region of interest" description="Disordered" evidence="1">
    <location>
        <begin position="163"/>
        <end position="208"/>
    </location>
</feature>
<proteinExistence type="predicted"/>
<accession>A0A5N6PDD6</accession>
<name>A0A5N6PDD6_9ASTR</name>
<dbReference type="AlphaFoldDB" id="A0A5N6PDD6"/>
<sequence>MVRDSSNGGGVGSIDDENKRRGDERRCVVAKSGDKRLLHMMPVYGGLTPVVARGSWKRWWWWPAWVFFVVDCRDSNRLFHRLNGCLNGMQHQGLNDSDFTKCLNGENKEKIVSSLLPSSAPIVSLATAASPSFPSSPHSRFSHQGSPPFVAEVDGEVDRPWFSRRSATTAAPQPSLLHIDRSAPDTEQRWLHGGARNGSARSGASPAG</sequence>
<reference evidence="2 3" key="1">
    <citation type="submission" date="2019-05" db="EMBL/GenBank/DDBJ databases">
        <title>Mikania micrantha, genome provides insights into the molecular mechanism of rapid growth.</title>
        <authorList>
            <person name="Liu B."/>
        </authorList>
    </citation>
    <scope>NUCLEOTIDE SEQUENCE [LARGE SCALE GENOMIC DNA]</scope>
    <source>
        <strain evidence="2">NLD-2019</strain>
        <tissue evidence="2">Leaf</tissue>
    </source>
</reference>
<keyword evidence="3" id="KW-1185">Reference proteome</keyword>